<organism evidence="1">
    <name type="scientific">Brachypodium sylvaticum</name>
    <name type="common">False brome</name>
    <dbReference type="NCBI Taxonomy" id="29664"/>
    <lineage>
        <taxon>Eukaryota</taxon>
        <taxon>Viridiplantae</taxon>
        <taxon>Streptophyta</taxon>
        <taxon>Embryophyta</taxon>
        <taxon>Tracheophyta</taxon>
        <taxon>Spermatophyta</taxon>
        <taxon>Magnoliopsida</taxon>
        <taxon>Liliopsida</taxon>
        <taxon>Poales</taxon>
        <taxon>Poaceae</taxon>
        <taxon>BOP clade</taxon>
        <taxon>Pooideae</taxon>
        <taxon>Stipodae</taxon>
        <taxon>Brachypodieae</taxon>
        <taxon>Brachypodium</taxon>
    </lineage>
</organism>
<proteinExistence type="predicted"/>
<name>C3TX76_BRASY</name>
<protein>
    <submittedName>
        <fullName evidence="1">Speckle-type protein</fullName>
    </submittedName>
</protein>
<reference evidence="1" key="1">
    <citation type="journal article" date="2009" name="Mol. Biol. Evol.">
        <title>Sixty million years in evolution of soft grain trait in grasses: emergence of the softness locus in the common ancestor of Pooideae and Ehrhartoideae, after their divergence from Panicoideae.</title>
        <authorList>
            <person name="Charles M."/>
            <person name="Tang H."/>
            <person name="Belcram H."/>
            <person name="Paterson A."/>
            <person name="Gornicki P."/>
            <person name="Chalhoub B."/>
        </authorList>
    </citation>
    <scope>NUCLEOTIDE SEQUENCE</scope>
</reference>
<dbReference type="AlphaFoldDB" id="C3TX76"/>
<evidence type="ECO:0000313" key="1">
    <source>
        <dbReference type="EMBL" id="ACO87671.1"/>
    </source>
</evidence>
<dbReference type="EMBL" id="FJ234838">
    <property type="protein sequence ID" value="ACO87671.1"/>
    <property type="molecule type" value="Genomic_DNA"/>
</dbReference>
<sequence>MPIRVQHRSSLSAVYVDNWDRARCCTHAVVTRYDRVILPAWDTTAPSPCTVRSMSPPPTWPGWHLEQPLETEQGCDVTFRSGPRGSPELHEMAAADHSVRIIDGMTAWMLAAACRFRLERMKRLCENLLAEHVSIAIAKDVTAACLSLFLDGRLIHD</sequence>
<accession>C3TX76</accession>